<evidence type="ECO:0000256" key="5">
    <source>
        <dbReference type="ARBA" id="ARBA00022989"/>
    </source>
</evidence>
<feature type="transmembrane region" description="Helical" evidence="7">
    <location>
        <begin position="39"/>
        <end position="61"/>
    </location>
</feature>
<dbReference type="InterPro" id="IPR003856">
    <property type="entry name" value="LPS_length_determ_N"/>
</dbReference>
<feature type="transmembrane region" description="Helical" evidence="7">
    <location>
        <begin position="195"/>
        <end position="215"/>
    </location>
</feature>
<keyword evidence="5 7" id="KW-1133">Transmembrane helix</keyword>
<keyword evidence="6 7" id="KW-0472">Membrane</keyword>
<accession>A0A174GJM9</accession>
<evidence type="ECO:0000256" key="7">
    <source>
        <dbReference type="SAM" id="Phobius"/>
    </source>
</evidence>
<keyword evidence="4 7" id="KW-0812">Transmembrane</keyword>
<comment type="subcellular location">
    <subcellularLocation>
        <location evidence="1">Cell membrane</location>
        <topology evidence="1">Multi-pass membrane protein</topology>
    </subcellularLocation>
</comment>
<evidence type="ECO:0000313" key="9">
    <source>
        <dbReference type="EMBL" id="CUO62822.1"/>
    </source>
</evidence>
<gene>
    <name evidence="9" type="primary">cap8A</name>
    <name evidence="9" type="ORF">ERS852478_03386</name>
</gene>
<protein>
    <submittedName>
        <fullName evidence="9">Capsular polysaccharide type 8 biosynthesis protein cap8A</fullName>
    </submittedName>
</protein>
<organism evidence="9 10">
    <name type="scientific">Blautia wexlerae</name>
    <dbReference type="NCBI Taxonomy" id="418240"/>
    <lineage>
        <taxon>Bacteria</taxon>
        <taxon>Bacillati</taxon>
        <taxon>Bacillota</taxon>
        <taxon>Clostridia</taxon>
        <taxon>Lachnospirales</taxon>
        <taxon>Lachnospiraceae</taxon>
        <taxon>Blautia</taxon>
    </lineage>
</organism>
<dbReference type="PANTHER" id="PTHR32309">
    <property type="entry name" value="TYROSINE-PROTEIN KINASE"/>
    <property type="match status" value="1"/>
</dbReference>
<evidence type="ECO:0000256" key="1">
    <source>
        <dbReference type="ARBA" id="ARBA00004651"/>
    </source>
</evidence>
<evidence type="ECO:0000256" key="2">
    <source>
        <dbReference type="ARBA" id="ARBA00006683"/>
    </source>
</evidence>
<dbReference type="RefSeq" id="WP_055201392.1">
    <property type="nucleotide sequence ID" value="NZ_BTHH01000030.1"/>
</dbReference>
<name>A0A174GJM9_9FIRM</name>
<feature type="domain" description="Polysaccharide chain length determinant N-terminal" evidence="8">
    <location>
        <begin position="25"/>
        <end position="113"/>
    </location>
</feature>
<sequence>MLDNLNSNFESSKAQRADANDDEVEIDLLEIFYALKKKILLVLMVALAGGCIAAAYTQFLMTPIYSSTSSILVLSKETTLTSLADLQLGASLTSDYTVLITSTPVMEQVISDLNLDMTAEQLKESVSINNPTDTRILEITVNNTDSKMAKKIVDEIANVSSSYIGDKMEVIPPKIIEVGKIATVRTSPSVKKNAALGFLLGFLACAAIVVVYAVMDDTIKTEEDIEKYLGVSVLAKVPDRKDFINSKNRKSKNKNKKHH</sequence>
<evidence type="ECO:0000256" key="6">
    <source>
        <dbReference type="ARBA" id="ARBA00023136"/>
    </source>
</evidence>
<dbReference type="GO" id="GO:0005886">
    <property type="term" value="C:plasma membrane"/>
    <property type="evidence" value="ECO:0007669"/>
    <property type="project" value="UniProtKB-SubCell"/>
</dbReference>
<dbReference type="GO" id="GO:0004713">
    <property type="term" value="F:protein tyrosine kinase activity"/>
    <property type="evidence" value="ECO:0007669"/>
    <property type="project" value="TreeGrafter"/>
</dbReference>
<evidence type="ECO:0000256" key="3">
    <source>
        <dbReference type="ARBA" id="ARBA00022475"/>
    </source>
</evidence>
<evidence type="ECO:0000259" key="8">
    <source>
        <dbReference type="Pfam" id="PF02706"/>
    </source>
</evidence>
<evidence type="ECO:0000256" key="4">
    <source>
        <dbReference type="ARBA" id="ARBA00022692"/>
    </source>
</evidence>
<comment type="similarity">
    <text evidence="2">Belongs to the CpsC/CapA family.</text>
</comment>
<reference evidence="9 10" key="1">
    <citation type="submission" date="2015-09" db="EMBL/GenBank/DDBJ databases">
        <authorList>
            <consortium name="Pathogen Informatics"/>
        </authorList>
    </citation>
    <scope>NUCLEOTIDE SEQUENCE [LARGE SCALE GENOMIC DNA]</scope>
    <source>
        <strain evidence="9 10">2789STDY5834863</strain>
    </source>
</reference>
<keyword evidence="3" id="KW-1003">Cell membrane</keyword>
<dbReference type="AlphaFoldDB" id="A0A174GJM9"/>
<evidence type="ECO:0000313" key="10">
    <source>
        <dbReference type="Proteomes" id="UP000095431"/>
    </source>
</evidence>
<dbReference type="EMBL" id="CYZN01000033">
    <property type="protein sequence ID" value="CUO62822.1"/>
    <property type="molecule type" value="Genomic_DNA"/>
</dbReference>
<dbReference type="Pfam" id="PF02706">
    <property type="entry name" value="Wzz"/>
    <property type="match status" value="1"/>
</dbReference>
<dbReference type="PANTHER" id="PTHR32309:SF13">
    <property type="entry name" value="FERRIC ENTEROBACTIN TRANSPORT PROTEIN FEPE"/>
    <property type="match status" value="1"/>
</dbReference>
<dbReference type="Proteomes" id="UP000095431">
    <property type="component" value="Unassembled WGS sequence"/>
</dbReference>
<proteinExistence type="inferred from homology"/>
<dbReference type="InterPro" id="IPR050445">
    <property type="entry name" value="Bact_polysacc_biosynth/exp"/>
</dbReference>